<dbReference type="HOGENOM" id="CLU_018398_5_1_4"/>
<dbReference type="OrthoDB" id="9800643at2"/>
<dbReference type="STRING" id="762967.HMPREF9440_02317"/>
<evidence type="ECO:0000313" key="6">
    <source>
        <dbReference type="EMBL" id="EHY30332.1"/>
    </source>
</evidence>
<evidence type="ECO:0000256" key="2">
    <source>
        <dbReference type="ARBA" id="ARBA00022679"/>
    </source>
</evidence>
<keyword evidence="3 4" id="KW-0949">S-adenosyl-L-methionine</keyword>
<dbReference type="InterPro" id="IPR017127">
    <property type="entry name" value="Ribosome_uL3_MTase"/>
</dbReference>
<keyword evidence="1 4" id="KW-0489">Methyltransferase</keyword>
<dbReference type="GO" id="GO:0005840">
    <property type="term" value="C:ribosome"/>
    <property type="evidence" value="ECO:0007669"/>
    <property type="project" value="UniProtKB-KW"/>
</dbReference>
<dbReference type="NCBIfam" id="TIGR03533">
    <property type="entry name" value="L3_gln_methyl"/>
    <property type="match status" value="1"/>
</dbReference>
<feature type="domain" description="Methyltransferase small" evidence="5">
    <location>
        <begin position="136"/>
        <end position="219"/>
    </location>
</feature>
<sequence>MYEIAPLLDDPIHNLKTIRDVFRWSITEMESADLSYGHGSPDAWEESSFLICRALKLPFEHFEDFFDAALTHNELVRLVHLIDRRVHEKTPAAYLLKEAWLTEHRFYVDERALIPRSYIAELLEEDLWPWVEDPEAVGSVLDLCTGSGCLAILAKGVFPSAQVTGSDLSADALEVAKINCREYGLEEELELVQGDLFSGLAGRRFDVIISNPPYVTEASMKRLPQEYRHEPEMALGAGVDGMDVVRRMLPEAAEHLTDNGILIVEVGDGLEAVEATFPGLELTWLTVSGGDDQVFLVTAEELKRYFGDEGSN</sequence>
<dbReference type="SUPFAM" id="SSF53335">
    <property type="entry name" value="S-adenosyl-L-methionine-dependent methyltransferases"/>
    <property type="match status" value="1"/>
</dbReference>
<comment type="similarity">
    <text evidence="4">Belongs to the protein N5-glutamine methyltransferase family. PrmB subfamily.</text>
</comment>
<dbReference type="PANTHER" id="PTHR47806:SF1">
    <property type="entry name" value="RIBOSOMAL PROTEIN UL3 GLUTAMINE METHYLTRANSFERASE"/>
    <property type="match status" value="1"/>
</dbReference>
<accession>H3KHS1</accession>
<dbReference type="PROSITE" id="PS00092">
    <property type="entry name" value="N6_MTASE"/>
    <property type="match status" value="1"/>
</dbReference>
<dbReference type="PIRSF" id="PIRSF037167">
    <property type="entry name" value="Mtase_YfcB_prd"/>
    <property type="match status" value="1"/>
</dbReference>
<keyword evidence="2 4" id="KW-0808">Transferase</keyword>
<dbReference type="InterPro" id="IPR029063">
    <property type="entry name" value="SAM-dependent_MTases_sf"/>
</dbReference>
<dbReference type="CDD" id="cd02440">
    <property type="entry name" value="AdoMet_MTases"/>
    <property type="match status" value="1"/>
</dbReference>
<dbReference type="EMBL" id="AFBQ01000350">
    <property type="protein sequence ID" value="EHY30332.1"/>
    <property type="molecule type" value="Genomic_DNA"/>
</dbReference>
<evidence type="ECO:0000259" key="5">
    <source>
        <dbReference type="Pfam" id="PF05175"/>
    </source>
</evidence>
<dbReference type="PATRIC" id="fig|762967.3.peg.1828"/>
<dbReference type="Pfam" id="PF05175">
    <property type="entry name" value="MTS"/>
    <property type="match status" value="1"/>
</dbReference>
<keyword evidence="7" id="KW-1185">Reference proteome</keyword>
<dbReference type="Proteomes" id="UP000004956">
    <property type="component" value="Unassembled WGS sequence"/>
</dbReference>
<evidence type="ECO:0000256" key="3">
    <source>
        <dbReference type="ARBA" id="ARBA00022691"/>
    </source>
</evidence>
<organism evidence="6 7">
    <name type="scientific">Sutterella parvirubra YIT 11816</name>
    <dbReference type="NCBI Taxonomy" id="762967"/>
    <lineage>
        <taxon>Bacteria</taxon>
        <taxon>Pseudomonadati</taxon>
        <taxon>Pseudomonadota</taxon>
        <taxon>Betaproteobacteria</taxon>
        <taxon>Burkholderiales</taxon>
        <taxon>Sutterellaceae</taxon>
        <taxon>Sutterella</taxon>
    </lineage>
</organism>
<dbReference type="InterPro" id="IPR002052">
    <property type="entry name" value="DNA_methylase_N6_adenine_CS"/>
</dbReference>
<dbReference type="RefSeq" id="WP_008543663.1">
    <property type="nucleotide sequence ID" value="NZ_JH605013.1"/>
</dbReference>
<comment type="function">
    <text evidence="4">Methylates ribosomal protein uL3 on a specific glutamine residue.</text>
</comment>
<keyword evidence="6" id="KW-0689">Ribosomal protein</keyword>
<dbReference type="GO" id="GO:0036009">
    <property type="term" value="F:protein-glutamine N-methyltransferase activity"/>
    <property type="evidence" value="ECO:0007669"/>
    <property type="project" value="UniProtKB-UniRule"/>
</dbReference>
<gene>
    <name evidence="4" type="primary">prmB</name>
    <name evidence="6" type="ORF">HMPREF9440_02317</name>
</gene>
<reference evidence="6 7" key="1">
    <citation type="submission" date="2011-11" db="EMBL/GenBank/DDBJ databases">
        <authorList>
            <person name="Weinstock G."/>
            <person name="Sodergren E."/>
            <person name="Clifton S."/>
            <person name="Fulton L."/>
            <person name="Fulton B."/>
            <person name="Courtney L."/>
            <person name="Fronick C."/>
            <person name="Harrison M."/>
            <person name="Strong C."/>
            <person name="Farmer C."/>
            <person name="Delahaunty K."/>
            <person name="Markovic C."/>
            <person name="Hall O."/>
            <person name="Minx P."/>
            <person name="Tomlinson C."/>
            <person name="Mitreva M."/>
            <person name="Hou S."/>
            <person name="Chen J."/>
            <person name="Wollam A."/>
            <person name="Pepin K.H."/>
            <person name="Johnson M."/>
            <person name="Bhonagiri V."/>
            <person name="Zhang X."/>
            <person name="Suruliraj S."/>
            <person name="Warren W."/>
            <person name="Chinwalla A."/>
            <person name="Mardis E.R."/>
            <person name="Wilson R.K."/>
        </authorList>
    </citation>
    <scope>NUCLEOTIDE SEQUENCE [LARGE SCALE GENOMIC DNA]</scope>
    <source>
        <strain evidence="6 7">YIT 11816</strain>
    </source>
</reference>
<evidence type="ECO:0000256" key="4">
    <source>
        <dbReference type="HAMAP-Rule" id="MF_02125"/>
    </source>
</evidence>
<dbReference type="PANTHER" id="PTHR47806">
    <property type="entry name" value="50S RIBOSOMAL PROTEIN L3 GLUTAMINE METHYLTRANSFERASE"/>
    <property type="match status" value="1"/>
</dbReference>
<dbReference type="GO" id="GO:0005829">
    <property type="term" value="C:cytosol"/>
    <property type="evidence" value="ECO:0007669"/>
    <property type="project" value="TreeGrafter"/>
</dbReference>
<dbReference type="HAMAP" id="MF_02125">
    <property type="entry name" value="L3_methyltr_PrmB"/>
    <property type="match status" value="1"/>
</dbReference>
<dbReference type="InterPro" id="IPR004556">
    <property type="entry name" value="HemK-like"/>
</dbReference>
<comment type="caution">
    <text evidence="6">The sequence shown here is derived from an EMBL/GenBank/DDBJ whole genome shotgun (WGS) entry which is preliminary data.</text>
</comment>
<evidence type="ECO:0000313" key="7">
    <source>
        <dbReference type="Proteomes" id="UP000004956"/>
    </source>
</evidence>
<keyword evidence="6" id="KW-0687">Ribonucleoprotein</keyword>
<dbReference type="Gene3D" id="3.40.50.150">
    <property type="entry name" value="Vaccinia Virus protein VP39"/>
    <property type="match status" value="1"/>
</dbReference>
<proteinExistence type="inferred from homology"/>
<dbReference type="NCBIfam" id="TIGR00536">
    <property type="entry name" value="hemK_fam"/>
    <property type="match status" value="1"/>
</dbReference>
<dbReference type="GO" id="GO:0032259">
    <property type="term" value="P:methylation"/>
    <property type="evidence" value="ECO:0007669"/>
    <property type="project" value="UniProtKB-KW"/>
</dbReference>
<dbReference type="EC" id="2.1.1.298" evidence="4"/>
<evidence type="ECO:0000256" key="1">
    <source>
        <dbReference type="ARBA" id="ARBA00022603"/>
    </source>
</evidence>
<dbReference type="InterPro" id="IPR007848">
    <property type="entry name" value="Small_mtfrase_dom"/>
</dbReference>
<protein>
    <recommendedName>
        <fullName evidence="4">Ribosomal protein uL3 glutamine methyltransferase</fullName>
        <shortName evidence="4">uL3 MTase</shortName>
        <ecNumber evidence="4">2.1.1.298</ecNumber>
    </recommendedName>
    <alternativeName>
        <fullName evidence="4">N5-glutamine methyltransferase PrmB</fullName>
    </alternativeName>
</protein>
<dbReference type="GO" id="GO:0003676">
    <property type="term" value="F:nucleic acid binding"/>
    <property type="evidence" value="ECO:0007669"/>
    <property type="project" value="InterPro"/>
</dbReference>
<comment type="catalytic activity">
    <reaction evidence="4">
        <text>L-glutaminyl-[ribosomal protein uL3] + S-adenosyl-L-methionine = N(5)-methyl-L-glutaminyl-[ribosomal protein uL3] + S-adenosyl-L-homocysteine + H(+)</text>
        <dbReference type="Rhea" id="RHEA:45020"/>
        <dbReference type="Rhea" id="RHEA-COMP:11063"/>
        <dbReference type="Rhea" id="RHEA-COMP:11064"/>
        <dbReference type="ChEBI" id="CHEBI:15378"/>
        <dbReference type="ChEBI" id="CHEBI:30011"/>
        <dbReference type="ChEBI" id="CHEBI:57856"/>
        <dbReference type="ChEBI" id="CHEBI:59789"/>
        <dbReference type="ChEBI" id="CHEBI:61891"/>
        <dbReference type="EC" id="2.1.1.298"/>
    </reaction>
</comment>
<name>H3KHS1_9BURK</name>
<dbReference type="AlphaFoldDB" id="H3KHS1"/>